<accession>A0AAP2GML8</accession>
<organism evidence="1 2">
    <name type="scientific">Chryseosolibacter histidini</name>
    <dbReference type="NCBI Taxonomy" id="2782349"/>
    <lineage>
        <taxon>Bacteria</taxon>
        <taxon>Pseudomonadati</taxon>
        <taxon>Bacteroidota</taxon>
        <taxon>Cytophagia</taxon>
        <taxon>Cytophagales</taxon>
        <taxon>Chryseotaleaceae</taxon>
        <taxon>Chryseosolibacter</taxon>
    </lineage>
</organism>
<dbReference type="EMBL" id="JAHESF010000007">
    <property type="protein sequence ID" value="MBT1697133.1"/>
    <property type="molecule type" value="Genomic_DNA"/>
</dbReference>
<dbReference type="Proteomes" id="UP001319200">
    <property type="component" value="Unassembled WGS sequence"/>
</dbReference>
<dbReference type="RefSeq" id="WP_254162887.1">
    <property type="nucleotide sequence ID" value="NZ_JAHESF010000007.1"/>
</dbReference>
<keyword evidence="2" id="KW-1185">Reference proteome</keyword>
<gene>
    <name evidence="1" type="ORF">KK083_09620</name>
</gene>
<name>A0AAP2GML8_9BACT</name>
<proteinExistence type="predicted"/>
<evidence type="ECO:0000313" key="1">
    <source>
        <dbReference type="EMBL" id="MBT1697133.1"/>
    </source>
</evidence>
<reference evidence="1 2" key="1">
    <citation type="submission" date="2021-05" db="EMBL/GenBank/DDBJ databases">
        <title>A Polyphasic approach of four new species of the genus Ohtaekwangia: Ohtaekwangia histidinii sp. nov., Ohtaekwangia cretensis sp. nov., Ohtaekwangia indiensis sp. nov., Ohtaekwangia reichenbachii sp. nov. from diverse environment.</title>
        <authorList>
            <person name="Octaviana S."/>
        </authorList>
    </citation>
    <scope>NUCLEOTIDE SEQUENCE [LARGE SCALE GENOMIC DNA]</scope>
    <source>
        <strain evidence="1 2">PWU4</strain>
    </source>
</reference>
<comment type="caution">
    <text evidence="1">The sequence shown here is derived from an EMBL/GenBank/DDBJ whole genome shotgun (WGS) entry which is preliminary data.</text>
</comment>
<sequence length="128" mass="15329">MRLFITSDANYESKIDTAFDGIYNDEVKELFAVKNYGGSLETISIILTCRDPLLNFKQRIRYSKKEKTLYMDIMFDLEEVVRLSHEDKKKLLAKKLSGEVPEILSRYKYEDFNVKEFLNDFMRWIKKY</sequence>
<evidence type="ECO:0000313" key="2">
    <source>
        <dbReference type="Proteomes" id="UP001319200"/>
    </source>
</evidence>
<dbReference type="AlphaFoldDB" id="A0AAP2GML8"/>
<protein>
    <submittedName>
        <fullName evidence="1">Uncharacterized protein</fullName>
    </submittedName>
</protein>